<dbReference type="Gene3D" id="1.10.10.60">
    <property type="entry name" value="Homeodomain-like"/>
    <property type="match status" value="1"/>
</dbReference>
<accession>A0A1J5SA49</accession>
<dbReference type="InterPro" id="IPR009057">
    <property type="entry name" value="Homeodomain-like_sf"/>
</dbReference>
<dbReference type="InterPro" id="IPR002818">
    <property type="entry name" value="DJ-1/PfpI"/>
</dbReference>
<feature type="domain" description="HTH araC/xylS-type" evidence="3">
    <location>
        <begin position="213"/>
        <end position="311"/>
    </location>
</feature>
<name>A0A1J5SA49_9ZZZZ</name>
<dbReference type="Gene3D" id="3.40.50.880">
    <property type="match status" value="1"/>
</dbReference>
<dbReference type="CDD" id="cd03137">
    <property type="entry name" value="GATase1_AraC_1"/>
    <property type="match status" value="1"/>
</dbReference>
<proteinExistence type="predicted"/>
<dbReference type="InterPro" id="IPR052158">
    <property type="entry name" value="INH-QAR"/>
</dbReference>
<evidence type="ECO:0000259" key="3">
    <source>
        <dbReference type="PROSITE" id="PS01124"/>
    </source>
</evidence>
<keyword evidence="2" id="KW-0804">Transcription</keyword>
<organism evidence="4">
    <name type="scientific">mine drainage metagenome</name>
    <dbReference type="NCBI Taxonomy" id="410659"/>
    <lineage>
        <taxon>unclassified sequences</taxon>
        <taxon>metagenomes</taxon>
        <taxon>ecological metagenomes</taxon>
    </lineage>
</organism>
<dbReference type="SUPFAM" id="SSF52317">
    <property type="entry name" value="Class I glutamine amidotransferase-like"/>
    <property type="match status" value="1"/>
</dbReference>
<dbReference type="PROSITE" id="PS01124">
    <property type="entry name" value="HTH_ARAC_FAMILY_2"/>
    <property type="match status" value="1"/>
</dbReference>
<dbReference type="SMART" id="SM00342">
    <property type="entry name" value="HTH_ARAC"/>
    <property type="match status" value="1"/>
</dbReference>
<evidence type="ECO:0000256" key="2">
    <source>
        <dbReference type="ARBA" id="ARBA00023163"/>
    </source>
</evidence>
<dbReference type="Pfam" id="PF12833">
    <property type="entry name" value="HTH_18"/>
    <property type="match status" value="1"/>
</dbReference>
<dbReference type="GO" id="GO:0003700">
    <property type="term" value="F:DNA-binding transcription factor activity"/>
    <property type="evidence" value="ECO:0007669"/>
    <property type="project" value="InterPro"/>
</dbReference>
<gene>
    <name evidence="4" type="primary">cdhR_4</name>
    <name evidence="4" type="ORF">GALL_192770</name>
</gene>
<dbReference type="InterPro" id="IPR018060">
    <property type="entry name" value="HTH_AraC"/>
</dbReference>
<dbReference type="PANTHER" id="PTHR43130:SF3">
    <property type="entry name" value="HTH-TYPE TRANSCRIPTIONAL REGULATOR RV1931C"/>
    <property type="match status" value="1"/>
</dbReference>
<dbReference type="GO" id="GO:0043565">
    <property type="term" value="F:sequence-specific DNA binding"/>
    <property type="evidence" value="ECO:0007669"/>
    <property type="project" value="InterPro"/>
</dbReference>
<comment type="caution">
    <text evidence="4">The sequence shown here is derived from an EMBL/GenBank/DDBJ whole genome shotgun (WGS) entry which is preliminary data.</text>
</comment>
<evidence type="ECO:0000313" key="4">
    <source>
        <dbReference type="EMBL" id="OIQ98619.1"/>
    </source>
</evidence>
<sequence length="313" mass="33956">MARKLVFAVFSDFQLLDVAGPIAAFEMANQMEPRAYELTLASQAGGAVKSSSGTKLLTMPFAQVLDADTVIAVGGEGVIEAAASAEMLTFIRNLSQKARRMASVCSGAYLLASAGLLNGKKATTHWQRSADFRRRFPDVSLDEDRIYVNDGHIWTSAGISAGIDLSLALIAHDLGEKIARQVARQLVVYYRRPGGQSQYSALLEMGMADGRFAGLLDYIRSNLDQPLTVGDLADHACMSPRHFARCFTSEIGTTPARAIERLRVEAASAALESGNGSVQVVARQCGFTDVERMRRAFIRLKGIPPSAVKRHFR</sequence>
<keyword evidence="1" id="KW-0805">Transcription regulation</keyword>
<dbReference type="InterPro" id="IPR029062">
    <property type="entry name" value="Class_I_gatase-like"/>
</dbReference>
<dbReference type="Pfam" id="PF01965">
    <property type="entry name" value="DJ-1_PfpI"/>
    <property type="match status" value="1"/>
</dbReference>
<reference evidence="4" key="1">
    <citation type="submission" date="2016-10" db="EMBL/GenBank/DDBJ databases">
        <title>Sequence of Gallionella enrichment culture.</title>
        <authorList>
            <person name="Poehlein A."/>
            <person name="Muehling M."/>
            <person name="Daniel R."/>
        </authorList>
    </citation>
    <scope>NUCLEOTIDE SEQUENCE</scope>
</reference>
<dbReference type="EMBL" id="MLJW01000116">
    <property type="protein sequence ID" value="OIQ98619.1"/>
    <property type="molecule type" value="Genomic_DNA"/>
</dbReference>
<protein>
    <submittedName>
        <fullName evidence="4">HTH-type transcriptional regulator CdhR</fullName>
    </submittedName>
</protein>
<dbReference type="PANTHER" id="PTHR43130">
    <property type="entry name" value="ARAC-FAMILY TRANSCRIPTIONAL REGULATOR"/>
    <property type="match status" value="1"/>
</dbReference>
<dbReference type="SUPFAM" id="SSF46689">
    <property type="entry name" value="Homeodomain-like"/>
    <property type="match status" value="2"/>
</dbReference>
<dbReference type="AlphaFoldDB" id="A0A1J5SA49"/>
<evidence type="ECO:0000256" key="1">
    <source>
        <dbReference type="ARBA" id="ARBA00023015"/>
    </source>
</evidence>